<keyword evidence="1" id="KW-0812">Transmembrane</keyword>
<evidence type="ECO:0000313" key="3">
    <source>
        <dbReference type="Proteomes" id="UP000824201"/>
    </source>
</evidence>
<feature type="transmembrane region" description="Helical" evidence="1">
    <location>
        <begin position="203"/>
        <end position="222"/>
    </location>
</feature>
<dbReference type="Pfam" id="PF05857">
    <property type="entry name" value="TraX"/>
    <property type="match status" value="1"/>
</dbReference>
<reference evidence="2" key="2">
    <citation type="journal article" date="2021" name="PeerJ">
        <title>Extensive microbial diversity within the chicken gut microbiome revealed by metagenomics and culture.</title>
        <authorList>
            <person name="Gilroy R."/>
            <person name="Ravi A."/>
            <person name="Getino M."/>
            <person name="Pursley I."/>
            <person name="Horton D.L."/>
            <person name="Alikhan N.F."/>
            <person name="Baker D."/>
            <person name="Gharbi K."/>
            <person name="Hall N."/>
            <person name="Watson M."/>
            <person name="Adriaenssens E.M."/>
            <person name="Foster-Nyarko E."/>
            <person name="Jarju S."/>
            <person name="Secka A."/>
            <person name="Antonio M."/>
            <person name="Oren A."/>
            <person name="Chaudhuri R.R."/>
            <person name="La Ragione R."/>
            <person name="Hildebrand F."/>
            <person name="Pallen M.J."/>
        </authorList>
    </citation>
    <scope>NUCLEOTIDE SEQUENCE</scope>
    <source>
        <strain evidence="2">ChiW13-3771</strain>
    </source>
</reference>
<accession>A0A9D1EGX1</accession>
<evidence type="ECO:0000313" key="2">
    <source>
        <dbReference type="EMBL" id="HIR90129.1"/>
    </source>
</evidence>
<dbReference type="InterPro" id="IPR008875">
    <property type="entry name" value="TraX"/>
</dbReference>
<dbReference type="Proteomes" id="UP000824201">
    <property type="component" value="Unassembled WGS sequence"/>
</dbReference>
<feature type="transmembrane region" description="Helical" evidence="1">
    <location>
        <begin position="41"/>
        <end position="59"/>
    </location>
</feature>
<sequence>MTSLWLKIIAVTSMIVDHIGAVFFPYYMVHIFGVTFYPLRTIGRLAFPIYCFLLIEGICHTSNWKKYAVRLGVLALLSEIPFDLALFGRITLQHQNVFFTLLFGLLTVQFDLIYKKKGNYIGGLIAFLAACFVAQMMKTDYGAIGIVLIMMCYYWRKQLTLLALGILGIGFYVGMSQPFGVFAIIPIYFYNGKQGYRNKAIQLLWYLIYPIHLTLIAVIALLR</sequence>
<comment type="caution">
    <text evidence="2">The sequence shown here is derived from an EMBL/GenBank/DDBJ whole genome shotgun (WGS) entry which is preliminary data.</text>
</comment>
<keyword evidence="1" id="KW-1133">Transmembrane helix</keyword>
<feature type="transmembrane region" description="Helical" evidence="1">
    <location>
        <begin position="7"/>
        <end position="29"/>
    </location>
</feature>
<evidence type="ECO:0008006" key="4">
    <source>
        <dbReference type="Google" id="ProtNLM"/>
    </source>
</evidence>
<reference evidence="2" key="1">
    <citation type="submission" date="2020-10" db="EMBL/GenBank/DDBJ databases">
        <authorList>
            <person name="Gilroy R."/>
        </authorList>
    </citation>
    <scope>NUCLEOTIDE SEQUENCE</scope>
    <source>
        <strain evidence="2">ChiW13-3771</strain>
    </source>
</reference>
<organism evidence="2 3">
    <name type="scientific">Candidatus Fimimorpha faecalis</name>
    <dbReference type="NCBI Taxonomy" id="2840824"/>
    <lineage>
        <taxon>Bacteria</taxon>
        <taxon>Bacillati</taxon>
        <taxon>Bacillota</taxon>
        <taxon>Clostridia</taxon>
        <taxon>Eubacteriales</taxon>
        <taxon>Candidatus Fimimorpha</taxon>
    </lineage>
</organism>
<name>A0A9D1EGX1_9FIRM</name>
<protein>
    <recommendedName>
        <fullName evidence="4">TraX protein</fullName>
    </recommendedName>
</protein>
<feature type="transmembrane region" description="Helical" evidence="1">
    <location>
        <begin position="162"/>
        <end position="191"/>
    </location>
</feature>
<evidence type="ECO:0000256" key="1">
    <source>
        <dbReference type="SAM" id="Phobius"/>
    </source>
</evidence>
<proteinExistence type="predicted"/>
<dbReference type="AlphaFoldDB" id="A0A9D1EGX1"/>
<dbReference type="EMBL" id="DVHN01000199">
    <property type="protein sequence ID" value="HIR90129.1"/>
    <property type="molecule type" value="Genomic_DNA"/>
</dbReference>
<keyword evidence="1" id="KW-0472">Membrane</keyword>
<feature type="transmembrane region" description="Helical" evidence="1">
    <location>
        <begin position="126"/>
        <end position="156"/>
    </location>
</feature>
<gene>
    <name evidence="2" type="ORF">IAC96_14385</name>
</gene>